<feature type="compositionally biased region" description="Basic and acidic residues" evidence="1">
    <location>
        <begin position="619"/>
        <end position="630"/>
    </location>
</feature>
<dbReference type="Proteomes" id="UP000053411">
    <property type="component" value="Unassembled WGS sequence"/>
</dbReference>
<feature type="compositionally biased region" description="Low complexity" evidence="1">
    <location>
        <begin position="780"/>
        <end position="789"/>
    </location>
</feature>
<dbReference type="VEuPathDB" id="FungiDB:Z520_06000"/>
<proteinExistence type="predicted"/>
<feature type="compositionally biased region" description="Gly residues" evidence="1">
    <location>
        <begin position="743"/>
        <end position="752"/>
    </location>
</feature>
<feature type="region of interest" description="Disordered" evidence="1">
    <location>
        <begin position="866"/>
        <end position="897"/>
    </location>
</feature>
<feature type="compositionally biased region" description="Polar residues" evidence="1">
    <location>
        <begin position="963"/>
        <end position="985"/>
    </location>
</feature>
<keyword evidence="3" id="KW-1185">Reference proteome</keyword>
<evidence type="ECO:0000313" key="2">
    <source>
        <dbReference type="EMBL" id="KIX97922.1"/>
    </source>
</evidence>
<dbReference type="Gene3D" id="3.30.70.330">
    <property type="match status" value="1"/>
</dbReference>
<dbReference type="OrthoDB" id="336240at2759"/>
<sequence>MDGQQGYSGVPSDGQHGHPPSSGYVRIPYPSIGPLHQVPPPPVVNYQPAYHLSHPQHQGVQGLGGGINLNGPAIAAAMNAGVGVMPTAPLLTMPAPPSVPANFYLANNNNPFSAGAGFAYTTPAPQPVPVMSDPEMSYPPEVPFDPRSTPPFADRAQLQFPRPHGVLKIENIPYTISIPEMQQFICKYIPQSHLIEPHVAGYPIHIIMERSTGKTMDCYVEIVAPEIAARDWEHAFDPKQMRIPKIGQRNVEVTLSNQSELMKDMFPRANCIHFKADQFGAPVLVPNRDIFSSGYKGFMTNEELTCIVRHAEYPQRSQFANRSMQRTFESMISTLYKFPWYSVKLYTLRQTQQMFDAYKKQLDVLIVKVDASRGTPREVGLDNKLLMDFVFAGLNAPGFSERQRAEIVKSSQALACGFQTSKHARYWPFTTLSTVPPHLSDQDVGMWLEILNVGMGVMEAQNRKIIGIEPYLRVIRDPEGYILFVPSETALDLKRGQFSVLEKRVMNDMIQLGWQSYMRQMGVESPTHMQYPGMPFFSNNNFTVGAAHVDPVDPFTAAGSSNTGPGGPANNNDNNGQESGNGGNDNVLDIQNGHDLWFDDDEYPDEHEWEGEFSDSADEANKTSDDNVDDPEKALQAMRDVLKQVSQAPPSKQQADVHKQSGFDADTAGLGASLQNIELSGGNNGAPGPTIVGSLPPQRPARASTVVDHPFNPETPAFEPPAGWKQRHHHTPTNSDSTLGTGTVFGGSGLGNGNFASPQRISTARNNNNNHNNKGKGKEPAATTAAAGRGGAPVTAAGIRLQPAAPIFARPPPTVAFGRADAVAAQPALFQVPNNGRERRGVTIRSASGGGSSLASLQRTSALETTTTVPATGGPGALLTQSPEGGAQNDGNTADSLDEFLDDLFGETTSQADRVAMRTPTPSTTPLIAPVTPLRRTVGRVPSAGIGPVEDDYDDGEVVNNSVPADMPSSSPSYINYSDRSSNSGAAPVTGPPEYRGPGSGWEGYSPISQTDLSPTRVPRRLAPGFGTNLVGSPYPVRMTRSEVTAEKRSTRMDFQRLNLHIDDTIDEEETES</sequence>
<gene>
    <name evidence="2" type="ORF">Z520_06000</name>
</gene>
<dbReference type="RefSeq" id="XP_016632045.1">
    <property type="nucleotide sequence ID" value="XM_016776503.1"/>
</dbReference>
<reference evidence="2 3" key="1">
    <citation type="submission" date="2015-01" db="EMBL/GenBank/DDBJ databases">
        <title>The Genome Sequence of Fonsecaea multimorphosa CBS 102226.</title>
        <authorList>
            <consortium name="The Broad Institute Genomics Platform"/>
            <person name="Cuomo C."/>
            <person name="de Hoog S."/>
            <person name="Gorbushina A."/>
            <person name="Stielow B."/>
            <person name="Teixiera M."/>
            <person name="Abouelleil A."/>
            <person name="Chapman S.B."/>
            <person name="Priest M."/>
            <person name="Young S.K."/>
            <person name="Wortman J."/>
            <person name="Nusbaum C."/>
            <person name="Birren B."/>
        </authorList>
    </citation>
    <scope>NUCLEOTIDE SEQUENCE [LARGE SCALE GENOMIC DNA]</scope>
    <source>
        <strain evidence="2 3">CBS 102226</strain>
    </source>
</reference>
<feature type="compositionally biased region" description="Low complexity" evidence="1">
    <location>
        <begin position="556"/>
        <end position="578"/>
    </location>
</feature>
<dbReference type="STRING" id="1442371.A0A0D2JWM5"/>
<feature type="region of interest" description="Disordered" evidence="1">
    <location>
        <begin position="712"/>
        <end position="789"/>
    </location>
</feature>
<dbReference type="InterPro" id="IPR012677">
    <property type="entry name" value="Nucleotide-bd_a/b_plait_sf"/>
</dbReference>
<dbReference type="AlphaFoldDB" id="A0A0D2JWM5"/>
<dbReference type="EMBL" id="KN848072">
    <property type="protein sequence ID" value="KIX97922.1"/>
    <property type="molecule type" value="Genomic_DNA"/>
</dbReference>
<evidence type="ECO:0008006" key="4">
    <source>
        <dbReference type="Google" id="ProtNLM"/>
    </source>
</evidence>
<organism evidence="2 3">
    <name type="scientific">Fonsecaea multimorphosa CBS 102226</name>
    <dbReference type="NCBI Taxonomy" id="1442371"/>
    <lineage>
        <taxon>Eukaryota</taxon>
        <taxon>Fungi</taxon>
        <taxon>Dikarya</taxon>
        <taxon>Ascomycota</taxon>
        <taxon>Pezizomycotina</taxon>
        <taxon>Eurotiomycetes</taxon>
        <taxon>Chaetothyriomycetidae</taxon>
        <taxon>Chaetothyriales</taxon>
        <taxon>Herpotrichiellaceae</taxon>
        <taxon>Fonsecaea</taxon>
    </lineage>
</organism>
<name>A0A0D2JWM5_9EURO</name>
<feature type="compositionally biased region" description="Polar residues" evidence="1">
    <location>
        <begin position="879"/>
        <end position="895"/>
    </location>
</feature>
<evidence type="ECO:0000256" key="1">
    <source>
        <dbReference type="SAM" id="MobiDB-lite"/>
    </source>
</evidence>
<feature type="region of interest" description="Disordered" evidence="1">
    <location>
        <begin position="1"/>
        <end position="25"/>
    </location>
</feature>
<accession>A0A0D2JWM5</accession>
<feature type="compositionally biased region" description="Acidic residues" evidence="1">
    <location>
        <begin position="598"/>
        <end position="618"/>
    </location>
</feature>
<feature type="compositionally biased region" description="Polar residues" evidence="1">
    <location>
        <begin position="756"/>
        <end position="765"/>
    </location>
</feature>
<dbReference type="GeneID" id="27711746"/>
<feature type="region of interest" description="Disordered" evidence="1">
    <location>
        <begin position="553"/>
        <end position="630"/>
    </location>
</feature>
<protein>
    <recommendedName>
        <fullName evidence="4">RRM domain-containing protein</fullName>
    </recommendedName>
</protein>
<evidence type="ECO:0000313" key="3">
    <source>
        <dbReference type="Proteomes" id="UP000053411"/>
    </source>
</evidence>
<feature type="region of interest" description="Disordered" evidence="1">
    <location>
        <begin position="963"/>
        <end position="1029"/>
    </location>
</feature>